<dbReference type="InterPro" id="IPR032800">
    <property type="entry name" value="TRP_N"/>
</dbReference>
<evidence type="ECO:0000256" key="5">
    <source>
        <dbReference type="ARBA" id="ARBA00022989"/>
    </source>
</evidence>
<feature type="region of interest" description="Disordered" evidence="7">
    <location>
        <begin position="640"/>
        <end position="735"/>
    </location>
</feature>
<dbReference type="STRING" id="1745343.A0A2J6QFG9"/>
<keyword evidence="5 8" id="KW-1133">Transmembrane helix</keyword>
<dbReference type="SMART" id="SM01320">
    <property type="entry name" value="TRP_N"/>
    <property type="match status" value="1"/>
</dbReference>
<evidence type="ECO:0000313" key="12">
    <source>
        <dbReference type="Proteomes" id="UP000235672"/>
    </source>
</evidence>
<evidence type="ECO:0000256" key="2">
    <source>
        <dbReference type="ARBA" id="ARBA00010642"/>
    </source>
</evidence>
<evidence type="ECO:0000313" key="11">
    <source>
        <dbReference type="EMBL" id="PMD25017.1"/>
    </source>
</evidence>
<feature type="transmembrane region" description="Helical" evidence="8">
    <location>
        <begin position="511"/>
        <end position="530"/>
    </location>
</feature>
<keyword evidence="4 9" id="KW-0732">Signal</keyword>
<dbReference type="GO" id="GO:0016020">
    <property type="term" value="C:membrane"/>
    <property type="evidence" value="ECO:0007669"/>
    <property type="project" value="UniProtKB-SubCell"/>
</dbReference>
<feature type="transmembrane region" description="Helical" evidence="8">
    <location>
        <begin position="397"/>
        <end position="417"/>
    </location>
</feature>
<accession>A0A2J6QFG9</accession>
<protein>
    <submittedName>
        <fullName evidence="11">TRP-domain-containing protein</fullName>
    </submittedName>
</protein>
<dbReference type="OrthoDB" id="2115177at2759"/>
<evidence type="ECO:0000256" key="3">
    <source>
        <dbReference type="ARBA" id="ARBA00022692"/>
    </source>
</evidence>
<sequence>MLRPFSTLSAISLFLLGALPGRVLADQVLTTSGFSTCLASSNITVQKLDITYDNNAKTVTFDVAGTSAKVMNVTAELNVTAYGVQVYQNSFNPCDSATYVSQLCPVPAGSFSATGTQDIPASYASQIPSIAFSIPDIAAQATLQLKALDTGANVACITSQVNNGKTVSVPAVSYVAAGVAGAALILTGFSAIGAAASGGTTGGTGTASPSFGEVMGWFQGIAMNGMMSVNYPTVYRSFAKNFGFSTGIIPWTAMQTSIDNFRASTGGNLTDDNVQFLHNATLVYGGSTTQVSKRAYAAILQMRDSITTNVSSNTTAGSSNSTIQTTVKGIQAYVEELSVPQANTFMTILLIAACVVAAIAVGILLFKVILETWALFGSFPKSLTGFRKHYWGTMARSIVNLILVLYGVWVLYCIFQFTHGDSWAAKVLAGVTLSLFTGVLAFFTFKIWQAARRLKAMEGDVSGLYDNKDFWLKYSLFYDSYKKDFWWLFVPTILYMFAKGCVLAAADGHGLTQTIAQLVIECLMLGLLLWNRPYERKSGNVINIVIQVVRALSVVCILVFVEELGISQTTQTVTGVVLIAVQSALTAVLAILIAINAIIMCCKENPHRKRRKELEKLRDLDNLTPLDARNSLLMDPTRIPHPAYENDPKYPLVKQQTPDSYMNEPGYSNATPLRPFTPGSQRGFAPTPRPYTPQGHRPMQHSVESEEHLLRGQSPPRQPTLPQLQNYREYRGAGY</sequence>
<dbReference type="EMBL" id="KZ613471">
    <property type="protein sequence ID" value="PMD25017.1"/>
    <property type="molecule type" value="Genomic_DNA"/>
</dbReference>
<feature type="transmembrane region" description="Helical" evidence="8">
    <location>
        <begin position="345"/>
        <end position="376"/>
    </location>
</feature>
<dbReference type="GO" id="GO:0055085">
    <property type="term" value="P:transmembrane transport"/>
    <property type="evidence" value="ECO:0007669"/>
    <property type="project" value="TreeGrafter"/>
</dbReference>
<dbReference type="Pfam" id="PF14558">
    <property type="entry name" value="TRP_N"/>
    <property type="match status" value="1"/>
</dbReference>
<feature type="domain" description="ML-like" evidence="10">
    <location>
        <begin position="27"/>
        <end position="168"/>
    </location>
</feature>
<comment type="subcellular location">
    <subcellularLocation>
        <location evidence="1">Membrane</location>
        <topology evidence="1">Multi-pass membrane protein</topology>
    </subcellularLocation>
</comment>
<dbReference type="PANTHER" id="PTHR31145">
    <property type="entry name" value="INTEGRAL MEMBRANE PROTEIN (AFU_ORTHOLOGUE AFUA_7G01610)"/>
    <property type="match status" value="1"/>
</dbReference>
<keyword evidence="6 8" id="KW-0472">Membrane</keyword>
<dbReference type="Pfam" id="PF06011">
    <property type="entry name" value="TRP"/>
    <property type="match status" value="1"/>
</dbReference>
<feature type="transmembrane region" description="Helical" evidence="8">
    <location>
        <begin position="542"/>
        <end position="561"/>
    </location>
</feature>
<evidence type="ECO:0000256" key="9">
    <source>
        <dbReference type="SAM" id="SignalP"/>
    </source>
</evidence>
<feature type="compositionally biased region" description="Polar residues" evidence="7">
    <location>
        <begin position="654"/>
        <end position="671"/>
    </location>
</feature>
<evidence type="ECO:0000256" key="8">
    <source>
        <dbReference type="SAM" id="Phobius"/>
    </source>
</evidence>
<feature type="chain" id="PRO_5014390265" evidence="9">
    <location>
        <begin position="26"/>
        <end position="735"/>
    </location>
</feature>
<feature type="transmembrane region" description="Helical" evidence="8">
    <location>
        <begin position="423"/>
        <end position="445"/>
    </location>
</feature>
<feature type="transmembrane region" description="Helical" evidence="8">
    <location>
        <begin position="573"/>
        <end position="602"/>
    </location>
</feature>
<evidence type="ECO:0000259" key="10">
    <source>
        <dbReference type="SMART" id="SM01320"/>
    </source>
</evidence>
<dbReference type="InterPro" id="IPR040241">
    <property type="entry name" value="TRP_Flc/Pkd2-like"/>
</dbReference>
<organism evidence="11 12">
    <name type="scientific">Hyaloscypha hepaticicola</name>
    <dbReference type="NCBI Taxonomy" id="2082293"/>
    <lineage>
        <taxon>Eukaryota</taxon>
        <taxon>Fungi</taxon>
        <taxon>Dikarya</taxon>
        <taxon>Ascomycota</taxon>
        <taxon>Pezizomycotina</taxon>
        <taxon>Leotiomycetes</taxon>
        <taxon>Helotiales</taxon>
        <taxon>Hyaloscyphaceae</taxon>
        <taxon>Hyaloscypha</taxon>
    </lineage>
</organism>
<dbReference type="Proteomes" id="UP000235672">
    <property type="component" value="Unassembled WGS sequence"/>
</dbReference>
<proteinExistence type="inferred from homology"/>
<dbReference type="PANTHER" id="PTHR31145:SF5">
    <property type="entry name" value="DUF907 DOMAIN PROTEIN (AFU_ORTHOLOGUE AFUA_2G06100)"/>
    <property type="match status" value="1"/>
</dbReference>
<dbReference type="GO" id="GO:0009272">
    <property type="term" value="P:fungal-type cell wall biogenesis"/>
    <property type="evidence" value="ECO:0007669"/>
    <property type="project" value="TreeGrafter"/>
</dbReference>
<keyword evidence="12" id="KW-1185">Reference proteome</keyword>
<gene>
    <name evidence="11" type="ORF">NA56DRAFT_642821</name>
</gene>
<keyword evidence="3 8" id="KW-0812">Transmembrane</keyword>
<evidence type="ECO:0000256" key="7">
    <source>
        <dbReference type="SAM" id="MobiDB-lite"/>
    </source>
</evidence>
<feature type="transmembrane region" description="Helical" evidence="8">
    <location>
        <begin position="485"/>
        <end position="505"/>
    </location>
</feature>
<evidence type="ECO:0000256" key="1">
    <source>
        <dbReference type="ARBA" id="ARBA00004141"/>
    </source>
</evidence>
<evidence type="ECO:0000256" key="4">
    <source>
        <dbReference type="ARBA" id="ARBA00022729"/>
    </source>
</evidence>
<dbReference type="InterPro" id="IPR010308">
    <property type="entry name" value="TRP_C"/>
</dbReference>
<comment type="similarity">
    <text evidence="2">Belongs to the transient receptor potential (TRP) ion channel family.</text>
</comment>
<evidence type="ECO:0000256" key="6">
    <source>
        <dbReference type="ARBA" id="ARBA00023136"/>
    </source>
</evidence>
<reference evidence="11 12" key="1">
    <citation type="submission" date="2016-05" db="EMBL/GenBank/DDBJ databases">
        <title>A degradative enzymes factory behind the ericoid mycorrhizal symbiosis.</title>
        <authorList>
            <consortium name="DOE Joint Genome Institute"/>
            <person name="Martino E."/>
            <person name="Morin E."/>
            <person name="Grelet G."/>
            <person name="Kuo A."/>
            <person name="Kohler A."/>
            <person name="Daghino S."/>
            <person name="Barry K."/>
            <person name="Choi C."/>
            <person name="Cichocki N."/>
            <person name="Clum A."/>
            <person name="Copeland A."/>
            <person name="Hainaut M."/>
            <person name="Haridas S."/>
            <person name="Labutti K."/>
            <person name="Lindquist E."/>
            <person name="Lipzen A."/>
            <person name="Khouja H.-R."/>
            <person name="Murat C."/>
            <person name="Ohm R."/>
            <person name="Olson A."/>
            <person name="Spatafora J."/>
            <person name="Veneault-Fourrey C."/>
            <person name="Henrissat B."/>
            <person name="Grigoriev I."/>
            <person name="Martin F."/>
            <person name="Perotto S."/>
        </authorList>
    </citation>
    <scope>NUCLEOTIDE SEQUENCE [LARGE SCALE GENOMIC DNA]</scope>
    <source>
        <strain evidence="11 12">UAMH 7357</strain>
    </source>
</reference>
<feature type="signal peptide" evidence="9">
    <location>
        <begin position="1"/>
        <end position="25"/>
    </location>
</feature>
<dbReference type="AlphaFoldDB" id="A0A2J6QFG9"/>
<name>A0A2J6QFG9_9HELO</name>